<sequence>MSESLRGSADVSEVPRSIHVALLCVQHQAEHRQTMLALNPLEMLVGIVSKEIRLGRIGSTGSITSQVVADLPRGNIYSQRVSTSRSTEIIIHPTKIHRFFFVSSDTSLDKKIF</sequence>
<accession>A0ABQ5H0E9</accession>
<protein>
    <submittedName>
        <fullName evidence="1">Uncharacterized protein</fullName>
    </submittedName>
</protein>
<evidence type="ECO:0000313" key="1">
    <source>
        <dbReference type="EMBL" id="GJT81347.1"/>
    </source>
</evidence>
<evidence type="ECO:0000313" key="2">
    <source>
        <dbReference type="Proteomes" id="UP001151760"/>
    </source>
</evidence>
<dbReference type="Proteomes" id="UP001151760">
    <property type="component" value="Unassembled WGS sequence"/>
</dbReference>
<proteinExistence type="predicted"/>
<reference evidence="1" key="2">
    <citation type="submission" date="2022-01" db="EMBL/GenBank/DDBJ databases">
        <authorList>
            <person name="Yamashiro T."/>
            <person name="Shiraishi A."/>
            <person name="Satake H."/>
            <person name="Nakayama K."/>
        </authorList>
    </citation>
    <scope>NUCLEOTIDE SEQUENCE</scope>
</reference>
<dbReference type="EMBL" id="BQNB010019074">
    <property type="protein sequence ID" value="GJT81347.1"/>
    <property type="molecule type" value="Genomic_DNA"/>
</dbReference>
<keyword evidence="2" id="KW-1185">Reference proteome</keyword>
<organism evidence="1 2">
    <name type="scientific">Tanacetum coccineum</name>
    <dbReference type="NCBI Taxonomy" id="301880"/>
    <lineage>
        <taxon>Eukaryota</taxon>
        <taxon>Viridiplantae</taxon>
        <taxon>Streptophyta</taxon>
        <taxon>Embryophyta</taxon>
        <taxon>Tracheophyta</taxon>
        <taxon>Spermatophyta</taxon>
        <taxon>Magnoliopsida</taxon>
        <taxon>eudicotyledons</taxon>
        <taxon>Gunneridae</taxon>
        <taxon>Pentapetalae</taxon>
        <taxon>asterids</taxon>
        <taxon>campanulids</taxon>
        <taxon>Asterales</taxon>
        <taxon>Asteraceae</taxon>
        <taxon>Asteroideae</taxon>
        <taxon>Anthemideae</taxon>
        <taxon>Anthemidinae</taxon>
        <taxon>Tanacetum</taxon>
    </lineage>
</organism>
<name>A0ABQ5H0E9_9ASTR</name>
<comment type="caution">
    <text evidence="1">The sequence shown here is derived from an EMBL/GenBank/DDBJ whole genome shotgun (WGS) entry which is preliminary data.</text>
</comment>
<reference evidence="1" key="1">
    <citation type="journal article" date="2022" name="Int. J. Mol. Sci.">
        <title>Draft Genome of Tanacetum Coccineum: Genomic Comparison of Closely Related Tanacetum-Family Plants.</title>
        <authorList>
            <person name="Yamashiro T."/>
            <person name="Shiraishi A."/>
            <person name="Nakayama K."/>
            <person name="Satake H."/>
        </authorList>
    </citation>
    <scope>NUCLEOTIDE SEQUENCE</scope>
</reference>
<gene>
    <name evidence="1" type="ORF">Tco_1055689</name>
</gene>